<dbReference type="RefSeq" id="WP_147099815.1">
    <property type="nucleotide sequence ID" value="NZ_VOOS01000003.1"/>
</dbReference>
<organism evidence="1 2">
    <name type="scientific">Vicingus serpentipes</name>
    <dbReference type="NCBI Taxonomy" id="1926625"/>
    <lineage>
        <taxon>Bacteria</taxon>
        <taxon>Pseudomonadati</taxon>
        <taxon>Bacteroidota</taxon>
        <taxon>Flavobacteriia</taxon>
        <taxon>Flavobacteriales</taxon>
        <taxon>Vicingaceae</taxon>
        <taxon>Vicingus</taxon>
    </lineage>
</organism>
<dbReference type="AlphaFoldDB" id="A0A5C6RRU7"/>
<dbReference type="PROSITE" id="PS51257">
    <property type="entry name" value="PROKAR_LIPOPROTEIN"/>
    <property type="match status" value="1"/>
</dbReference>
<sequence>MSTKLKLFIVIITTLFFSCKKNFDAPSWDVDVLAPLVNTSLSLNDLLQDSLLETNTDGSLQMVYQTDLIDIDVDSLFKIPDTTIVEEFVVPLTSVVNPGSTFYSNDEEKELNISNGIELNYAKIESGFIDLEVFSEVKERIVVTLKILSASLNGDTLFIADTIEAATASVPGYFSTSFDISNYELDLTGINNNSTNTLVTKAIASLHPEAFFVQVNSGDKIIFNYKFRDVVPYYVKGYFGSQDYQFGPETTDFNIFNTIVGGSIDLNDVNVMLDFENGIGVDAQLSLTNFSTQNLSSGNIANLSGSIINSPININRAQETYNFPEVIYSYYQKQINTSNSNIDELIEVLPDKLTYQGNLKINPLGNISGSNDFLFKKYPLRAKLNVEMPLSIVANNLTLVDTVEFTLAQENVKNIIDGNLFVYANNGYPFDADLKLELLDQNNQLYKTISIINNRIEAAAVNSIFRVETPKMSVLNIPLSATDISELTLANKMKLTVAFTTIAQPNYLKIYSDYKIDLKLVGDFAYQINAD</sequence>
<reference evidence="1 2" key="1">
    <citation type="submission" date="2019-08" db="EMBL/GenBank/DDBJ databases">
        <title>Genome of Vicingus serpentipes NCIMB 15042.</title>
        <authorList>
            <person name="Bowman J.P."/>
        </authorList>
    </citation>
    <scope>NUCLEOTIDE SEQUENCE [LARGE SCALE GENOMIC DNA]</scope>
    <source>
        <strain evidence="1 2">NCIMB 15042</strain>
    </source>
</reference>
<comment type="caution">
    <text evidence="1">The sequence shown here is derived from an EMBL/GenBank/DDBJ whole genome shotgun (WGS) entry which is preliminary data.</text>
</comment>
<dbReference type="OrthoDB" id="907411at2"/>
<name>A0A5C6RRU7_9FLAO</name>
<gene>
    <name evidence="1" type="ORF">FRY74_06500</name>
</gene>
<accession>A0A5C6RRU7</accession>
<evidence type="ECO:0000313" key="1">
    <source>
        <dbReference type="EMBL" id="TXB65081.1"/>
    </source>
</evidence>
<keyword evidence="2" id="KW-1185">Reference proteome</keyword>
<dbReference type="EMBL" id="VOOS01000003">
    <property type="protein sequence ID" value="TXB65081.1"/>
    <property type="molecule type" value="Genomic_DNA"/>
</dbReference>
<evidence type="ECO:0000313" key="2">
    <source>
        <dbReference type="Proteomes" id="UP000321721"/>
    </source>
</evidence>
<dbReference type="Proteomes" id="UP000321721">
    <property type="component" value="Unassembled WGS sequence"/>
</dbReference>
<protein>
    <submittedName>
        <fullName evidence="1">Uncharacterized protein</fullName>
    </submittedName>
</protein>
<proteinExistence type="predicted"/>